<gene>
    <name evidence="2" type="ORF">GCM10009690_10170</name>
</gene>
<dbReference type="InterPro" id="IPR006083">
    <property type="entry name" value="PRK/URK"/>
</dbReference>
<evidence type="ECO:0000313" key="2">
    <source>
        <dbReference type="EMBL" id="GAA1509265.1"/>
    </source>
</evidence>
<organism evidence="2 3">
    <name type="scientific">Brevibacterium permense</name>
    <dbReference type="NCBI Taxonomy" id="234834"/>
    <lineage>
        <taxon>Bacteria</taxon>
        <taxon>Bacillati</taxon>
        <taxon>Actinomycetota</taxon>
        <taxon>Actinomycetes</taxon>
        <taxon>Micrococcales</taxon>
        <taxon>Brevibacteriaceae</taxon>
        <taxon>Brevibacterium</taxon>
    </lineage>
</organism>
<dbReference type="InterPro" id="IPR027417">
    <property type="entry name" value="P-loop_NTPase"/>
</dbReference>
<comment type="caution">
    <text evidence="2">The sequence shown here is derived from an EMBL/GenBank/DDBJ whole genome shotgun (WGS) entry which is preliminary data.</text>
</comment>
<evidence type="ECO:0000259" key="1">
    <source>
        <dbReference type="Pfam" id="PF00485"/>
    </source>
</evidence>
<sequence>MVSSRGTALRNLLAELRAVRPGQRALIALDGVDGAGKTMLAHELVSLAKTAADVPGYVSGRRVTAISIDGFHHARAIRYAQGTGPDTFYRRSYDYGAFVESVVEPFRRGGSIVPAVWDVDKDQPIAPEPLILPNDCVLLIEGIFLHRPELVDLWDASVWVDVPFEVSVPRGNERFAGVFDADPEATSNHRYVRGQRLYFSEASPREKATWVFDNRDLYRPNLIRSY</sequence>
<dbReference type="EMBL" id="BAAALX010000002">
    <property type="protein sequence ID" value="GAA1509265.1"/>
    <property type="molecule type" value="Genomic_DNA"/>
</dbReference>
<dbReference type="SUPFAM" id="SSF52540">
    <property type="entry name" value="P-loop containing nucleoside triphosphate hydrolases"/>
    <property type="match status" value="1"/>
</dbReference>
<name>A0ABN2A1C9_9MICO</name>
<keyword evidence="3" id="KW-1185">Reference proteome</keyword>
<proteinExistence type="predicted"/>
<dbReference type="Proteomes" id="UP001500177">
    <property type="component" value="Unassembled WGS sequence"/>
</dbReference>
<dbReference type="Pfam" id="PF00485">
    <property type="entry name" value="PRK"/>
    <property type="match status" value="1"/>
</dbReference>
<evidence type="ECO:0000313" key="3">
    <source>
        <dbReference type="Proteomes" id="UP001500177"/>
    </source>
</evidence>
<accession>A0ABN2A1C9</accession>
<feature type="domain" description="Phosphoribulokinase/uridine kinase" evidence="1">
    <location>
        <begin position="26"/>
        <end position="167"/>
    </location>
</feature>
<reference evidence="2 3" key="1">
    <citation type="journal article" date="2019" name="Int. J. Syst. Evol. Microbiol.">
        <title>The Global Catalogue of Microorganisms (GCM) 10K type strain sequencing project: providing services to taxonomists for standard genome sequencing and annotation.</title>
        <authorList>
            <consortium name="The Broad Institute Genomics Platform"/>
            <consortium name="The Broad Institute Genome Sequencing Center for Infectious Disease"/>
            <person name="Wu L."/>
            <person name="Ma J."/>
        </authorList>
    </citation>
    <scope>NUCLEOTIDE SEQUENCE [LARGE SCALE GENOMIC DNA]</scope>
    <source>
        <strain evidence="2 3">JCM 13318</strain>
    </source>
</reference>
<protein>
    <recommendedName>
        <fullName evidence="1">Phosphoribulokinase/uridine kinase domain-containing protein</fullName>
    </recommendedName>
</protein>
<dbReference type="Gene3D" id="3.40.50.300">
    <property type="entry name" value="P-loop containing nucleotide triphosphate hydrolases"/>
    <property type="match status" value="1"/>
</dbReference>